<gene>
    <name evidence="2" type="ORF">L0U88_10855</name>
</gene>
<dbReference type="Pfam" id="PF14100">
    <property type="entry name" value="DUF6807"/>
    <property type="match status" value="1"/>
</dbReference>
<sequence>MKSFIIGCAALLVLPIFSNAQLSGLKWVNIPDQKIHELHYKNRLLTAYRYDDSIMKPVLYPLNTVSGTTVTRGFPIAPRQGDRTDHPHHVGLWLNYESVNGLDFWNNSTAIPFEKRASYGSIFHQEILKQEARGDQAILVVLTLWKNKAGELQLKEKTEFLFTVIGDQWQVQRSTTLTAADKQVIFKDVKDGMLAIRVARELEQPSKEASSFVDANGIVTKVDQLPAENITGLYTSSEGLTGDAVWSSRARWVMLNGKIKAAPVTVAMMDHPSNIGYPTYWHARGYGLFALNPLGAAIFSNGKESRNQVLEPGQSIQFKYKIVIQGGKNLSAAEMNRLADKFAN</sequence>
<dbReference type="EMBL" id="JAKEVY010000002">
    <property type="protein sequence ID" value="MCF1715124.1"/>
    <property type="molecule type" value="Genomic_DNA"/>
</dbReference>
<accession>A0ABS9BHE3</accession>
<feature type="signal peptide" evidence="1">
    <location>
        <begin position="1"/>
        <end position="20"/>
    </location>
</feature>
<dbReference type="RefSeq" id="WP_234866073.1">
    <property type="nucleotide sequence ID" value="NZ_JAKEVY010000002.1"/>
</dbReference>
<reference evidence="2 3" key="1">
    <citation type="submission" date="2022-01" db="EMBL/GenBank/DDBJ databases">
        <title>Flavihumibacter sp. nov., isolated from sediment of a river.</title>
        <authorList>
            <person name="Liu H."/>
        </authorList>
    </citation>
    <scope>NUCLEOTIDE SEQUENCE [LARGE SCALE GENOMIC DNA]</scope>
    <source>
        <strain evidence="2 3">RY-1</strain>
    </source>
</reference>
<evidence type="ECO:0000313" key="2">
    <source>
        <dbReference type="EMBL" id="MCF1715124.1"/>
    </source>
</evidence>
<evidence type="ECO:0000313" key="3">
    <source>
        <dbReference type="Proteomes" id="UP001200145"/>
    </source>
</evidence>
<protein>
    <submittedName>
        <fullName evidence="2">PmoA family protein</fullName>
    </submittedName>
</protein>
<dbReference type="Proteomes" id="UP001200145">
    <property type="component" value="Unassembled WGS sequence"/>
</dbReference>
<organism evidence="2 3">
    <name type="scientific">Flavihumibacter fluminis</name>
    <dbReference type="NCBI Taxonomy" id="2909236"/>
    <lineage>
        <taxon>Bacteria</taxon>
        <taxon>Pseudomonadati</taxon>
        <taxon>Bacteroidota</taxon>
        <taxon>Chitinophagia</taxon>
        <taxon>Chitinophagales</taxon>
        <taxon>Chitinophagaceae</taxon>
        <taxon>Flavihumibacter</taxon>
    </lineage>
</organism>
<proteinExistence type="predicted"/>
<keyword evidence="1" id="KW-0732">Signal</keyword>
<dbReference type="InterPro" id="IPR029475">
    <property type="entry name" value="DUF6807"/>
</dbReference>
<keyword evidence="3" id="KW-1185">Reference proteome</keyword>
<comment type="caution">
    <text evidence="2">The sequence shown here is derived from an EMBL/GenBank/DDBJ whole genome shotgun (WGS) entry which is preliminary data.</text>
</comment>
<evidence type="ECO:0000256" key="1">
    <source>
        <dbReference type="SAM" id="SignalP"/>
    </source>
</evidence>
<feature type="chain" id="PRO_5046348544" evidence="1">
    <location>
        <begin position="21"/>
        <end position="344"/>
    </location>
</feature>
<name>A0ABS9BHE3_9BACT</name>